<sequence length="216" mass="24591">MSVFSSFQQTTNTTPLLSFKACRLQHFKVCFKSSRKNPTHHTNRTKTVNKNTASSNMSESKPFSFIGEVVESAVIKAPLSFVWHFIKLHEFDKFWSAISKAEHVKGTSDETDIVRWTYKDGDVIELKQDEHSTLEHFITFSVINAEPKLPYSSVVNTIRLWAVTSGEFAGTTFVRWSAKFSNDADLGVIEDAKYKRQDALKDLSKAAEKMLAEERK</sequence>
<accession>A0AAN6NYN7</accession>
<reference evidence="2" key="2">
    <citation type="submission" date="2023-06" db="EMBL/GenBank/DDBJ databases">
        <authorList>
            <consortium name="Lawrence Berkeley National Laboratory"/>
            <person name="Mondo S.J."/>
            <person name="Hensen N."/>
            <person name="Bonometti L."/>
            <person name="Westerberg I."/>
            <person name="Brannstrom I.O."/>
            <person name="Guillou S."/>
            <person name="Cros-Aarteil S."/>
            <person name="Calhoun S."/>
            <person name="Haridas S."/>
            <person name="Kuo A."/>
            <person name="Pangilinan J."/>
            <person name="Riley R."/>
            <person name="Labutti K."/>
            <person name="Andreopoulos B."/>
            <person name="Lipzen A."/>
            <person name="Chen C."/>
            <person name="Yanf M."/>
            <person name="Daum C."/>
            <person name="Ng V."/>
            <person name="Clum A."/>
            <person name="Steindorff A."/>
            <person name="Ohm R."/>
            <person name="Martin F."/>
            <person name="Silar P."/>
            <person name="Natvig D."/>
            <person name="Lalanne C."/>
            <person name="Gautier V."/>
            <person name="Ament-Velasquez S.L."/>
            <person name="Kruys A."/>
            <person name="Hutchinson M.I."/>
            <person name="Powell A.J."/>
            <person name="Barry K."/>
            <person name="Miller A.N."/>
            <person name="Grigoriev I.V."/>
            <person name="Debuchy R."/>
            <person name="Gladieux P."/>
            <person name="Thoren M.H."/>
            <person name="Johannesson H."/>
        </authorList>
    </citation>
    <scope>NUCLEOTIDE SEQUENCE</scope>
    <source>
        <strain evidence="2">CBS 626.80</strain>
    </source>
</reference>
<protein>
    <recommendedName>
        <fullName evidence="4">Bet v1-like protein</fullName>
    </recommendedName>
</protein>
<feature type="compositionally biased region" description="Basic residues" evidence="1">
    <location>
        <begin position="35"/>
        <end position="44"/>
    </location>
</feature>
<organism evidence="2 3">
    <name type="scientific">Pseudoneurospora amorphoporcata</name>
    <dbReference type="NCBI Taxonomy" id="241081"/>
    <lineage>
        <taxon>Eukaryota</taxon>
        <taxon>Fungi</taxon>
        <taxon>Dikarya</taxon>
        <taxon>Ascomycota</taxon>
        <taxon>Pezizomycotina</taxon>
        <taxon>Sordariomycetes</taxon>
        <taxon>Sordariomycetidae</taxon>
        <taxon>Sordariales</taxon>
        <taxon>Sordariaceae</taxon>
        <taxon>Pseudoneurospora</taxon>
    </lineage>
</organism>
<dbReference type="PANTHER" id="PTHR39332:SF7">
    <property type="entry name" value="SRPBCC FAMILY PROTEIN"/>
    <property type="match status" value="1"/>
</dbReference>
<feature type="region of interest" description="Disordered" evidence="1">
    <location>
        <begin position="35"/>
        <end position="55"/>
    </location>
</feature>
<keyword evidence="3" id="KW-1185">Reference proteome</keyword>
<dbReference type="SUPFAM" id="SSF55961">
    <property type="entry name" value="Bet v1-like"/>
    <property type="match status" value="1"/>
</dbReference>
<dbReference type="AlphaFoldDB" id="A0AAN6NYN7"/>
<dbReference type="Gene3D" id="3.30.530.20">
    <property type="match status" value="1"/>
</dbReference>
<proteinExistence type="predicted"/>
<comment type="caution">
    <text evidence="2">The sequence shown here is derived from an EMBL/GenBank/DDBJ whole genome shotgun (WGS) entry which is preliminary data.</text>
</comment>
<evidence type="ECO:0000313" key="2">
    <source>
        <dbReference type="EMBL" id="KAK3954301.1"/>
    </source>
</evidence>
<dbReference type="PANTHER" id="PTHR39332">
    <property type="entry name" value="BLL4707 PROTEIN"/>
    <property type="match status" value="1"/>
</dbReference>
<evidence type="ECO:0000313" key="3">
    <source>
        <dbReference type="Proteomes" id="UP001303222"/>
    </source>
</evidence>
<name>A0AAN6NYN7_9PEZI</name>
<evidence type="ECO:0000256" key="1">
    <source>
        <dbReference type="SAM" id="MobiDB-lite"/>
    </source>
</evidence>
<dbReference type="EMBL" id="MU859092">
    <property type="protein sequence ID" value="KAK3954301.1"/>
    <property type="molecule type" value="Genomic_DNA"/>
</dbReference>
<gene>
    <name evidence="2" type="ORF">QBC32DRAFT_336745</name>
</gene>
<evidence type="ECO:0008006" key="4">
    <source>
        <dbReference type="Google" id="ProtNLM"/>
    </source>
</evidence>
<feature type="compositionally biased region" description="Polar residues" evidence="1">
    <location>
        <begin position="45"/>
        <end position="55"/>
    </location>
</feature>
<reference evidence="2" key="1">
    <citation type="journal article" date="2023" name="Mol. Phylogenet. Evol.">
        <title>Genome-scale phylogeny and comparative genomics of the fungal order Sordariales.</title>
        <authorList>
            <person name="Hensen N."/>
            <person name="Bonometti L."/>
            <person name="Westerberg I."/>
            <person name="Brannstrom I.O."/>
            <person name="Guillou S."/>
            <person name="Cros-Aarteil S."/>
            <person name="Calhoun S."/>
            <person name="Haridas S."/>
            <person name="Kuo A."/>
            <person name="Mondo S."/>
            <person name="Pangilinan J."/>
            <person name="Riley R."/>
            <person name="LaButti K."/>
            <person name="Andreopoulos B."/>
            <person name="Lipzen A."/>
            <person name="Chen C."/>
            <person name="Yan M."/>
            <person name="Daum C."/>
            <person name="Ng V."/>
            <person name="Clum A."/>
            <person name="Steindorff A."/>
            <person name="Ohm R.A."/>
            <person name="Martin F."/>
            <person name="Silar P."/>
            <person name="Natvig D.O."/>
            <person name="Lalanne C."/>
            <person name="Gautier V."/>
            <person name="Ament-Velasquez S.L."/>
            <person name="Kruys A."/>
            <person name="Hutchinson M.I."/>
            <person name="Powell A.J."/>
            <person name="Barry K."/>
            <person name="Miller A.N."/>
            <person name="Grigoriev I.V."/>
            <person name="Debuchy R."/>
            <person name="Gladieux P."/>
            <person name="Hiltunen Thoren M."/>
            <person name="Johannesson H."/>
        </authorList>
    </citation>
    <scope>NUCLEOTIDE SEQUENCE</scope>
    <source>
        <strain evidence="2">CBS 626.80</strain>
    </source>
</reference>
<dbReference type="Proteomes" id="UP001303222">
    <property type="component" value="Unassembled WGS sequence"/>
</dbReference>
<dbReference type="InterPro" id="IPR023393">
    <property type="entry name" value="START-like_dom_sf"/>
</dbReference>